<dbReference type="PANTHER" id="PTHR46179">
    <property type="entry name" value="ZINC FINGER PROTEIN"/>
    <property type="match status" value="1"/>
</dbReference>
<dbReference type="InterPro" id="IPR036236">
    <property type="entry name" value="Znf_C2H2_sf"/>
</dbReference>
<feature type="region of interest" description="Disordered" evidence="1">
    <location>
        <begin position="1"/>
        <end position="30"/>
    </location>
</feature>
<gene>
    <name evidence="3" type="ORF">QQS21_001061</name>
</gene>
<proteinExistence type="predicted"/>
<feature type="domain" description="C2H2-type" evidence="2">
    <location>
        <begin position="446"/>
        <end position="471"/>
    </location>
</feature>
<dbReference type="Gene3D" id="3.30.160.60">
    <property type="entry name" value="Classic Zinc Finger"/>
    <property type="match status" value="1"/>
</dbReference>
<feature type="compositionally biased region" description="Polar residues" evidence="1">
    <location>
        <begin position="112"/>
        <end position="143"/>
    </location>
</feature>
<feature type="region of interest" description="Disordered" evidence="1">
    <location>
        <begin position="473"/>
        <end position="504"/>
    </location>
</feature>
<feature type="compositionally biased region" description="Low complexity" evidence="1">
    <location>
        <begin position="310"/>
        <end position="320"/>
    </location>
</feature>
<feature type="compositionally biased region" description="Polar residues" evidence="1">
    <location>
        <begin position="7"/>
        <end position="17"/>
    </location>
</feature>
<feature type="region of interest" description="Disordered" evidence="1">
    <location>
        <begin position="221"/>
        <end position="246"/>
    </location>
</feature>
<feature type="region of interest" description="Disordered" evidence="1">
    <location>
        <begin position="275"/>
        <end position="320"/>
    </location>
</feature>
<sequence length="504" mass="54828">MTAAAGQHSQLYTQLTDETFDPDDVVPRDSPLMKALHPRLELSPSPPPDIPHTQVSFCSPSIDDSQWSNRPKIRPSSGDAVLVAYLDNGRRPDISRVAGCRALPGVDEEQDGNLSKDLSSHLGTSQPPVHARQSGSTACYSRAGTSPSLQHLAADALHAVSTDPRRISVPRETPDIALSTRHLSISDDRPIFNTYHLSSRDPSEYDAISLRSNKPPIAMLTPSSSGLPPLQMDSPKSESNGQNLPSIQATLGDINHIPSEPPTPADKDMPLLHVSGAHFTRSPPDTRRRLPPMSTSQVSPPISPNETYQLSLPSPHSLPASSPYSCYTSNGLNHRPSTEYVTSASSETPSTDQSAPTPATTTSVADRMSIDGITNPPAGLYSCTYKGCTAPPFQTQYLLNSHANVHSSARPHYCPVDGCPRSEGGKGFKRKNEMIRHGLVHDSPGYVCPFCLDKEHKYPRPDNLQRHVKVHHVDKDKDDPMLREVLAQRPDGPSRGRRRRGVAT</sequence>
<dbReference type="InterPro" id="IPR051061">
    <property type="entry name" value="Zinc_finger_trans_reg"/>
</dbReference>
<evidence type="ECO:0000313" key="3">
    <source>
        <dbReference type="EMBL" id="KAK2612950.1"/>
    </source>
</evidence>
<dbReference type="Proteomes" id="UP001251528">
    <property type="component" value="Unassembled WGS sequence"/>
</dbReference>
<accession>A0AAJ0D0E7</accession>
<feature type="domain" description="C2H2-type" evidence="2">
    <location>
        <begin position="412"/>
        <end position="441"/>
    </location>
</feature>
<feature type="compositionally biased region" description="Polar residues" evidence="1">
    <location>
        <begin position="237"/>
        <end position="246"/>
    </location>
</feature>
<organism evidence="3 4">
    <name type="scientific">Conoideocrella luteorostrata</name>
    <dbReference type="NCBI Taxonomy" id="1105319"/>
    <lineage>
        <taxon>Eukaryota</taxon>
        <taxon>Fungi</taxon>
        <taxon>Dikarya</taxon>
        <taxon>Ascomycota</taxon>
        <taxon>Pezizomycotina</taxon>
        <taxon>Sordariomycetes</taxon>
        <taxon>Hypocreomycetidae</taxon>
        <taxon>Hypocreales</taxon>
        <taxon>Clavicipitaceae</taxon>
        <taxon>Conoideocrella</taxon>
    </lineage>
</organism>
<evidence type="ECO:0000313" key="4">
    <source>
        <dbReference type="Proteomes" id="UP001251528"/>
    </source>
</evidence>
<feature type="compositionally biased region" description="Polar residues" evidence="1">
    <location>
        <begin position="293"/>
        <end position="309"/>
    </location>
</feature>
<comment type="caution">
    <text evidence="3">The sequence shown here is derived from an EMBL/GenBank/DDBJ whole genome shotgun (WGS) entry which is preliminary data.</text>
</comment>
<keyword evidence="4" id="KW-1185">Reference proteome</keyword>
<dbReference type="SMART" id="SM00355">
    <property type="entry name" value="ZnF_C2H2"/>
    <property type="match status" value="3"/>
</dbReference>
<dbReference type="AlphaFoldDB" id="A0AAJ0D0E7"/>
<feature type="compositionally biased region" description="Basic residues" evidence="1">
    <location>
        <begin position="495"/>
        <end position="504"/>
    </location>
</feature>
<dbReference type="InterPro" id="IPR013087">
    <property type="entry name" value="Znf_C2H2_type"/>
</dbReference>
<dbReference type="GO" id="GO:0005634">
    <property type="term" value="C:nucleus"/>
    <property type="evidence" value="ECO:0007669"/>
    <property type="project" value="TreeGrafter"/>
</dbReference>
<feature type="compositionally biased region" description="Low complexity" evidence="1">
    <location>
        <begin position="348"/>
        <end position="365"/>
    </location>
</feature>
<evidence type="ECO:0000259" key="2">
    <source>
        <dbReference type="SMART" id="SM00355"/>
    </source>
</evidence>
<reference evidence="3" key="1">
    <citation type="submission" date="2023-06" db="EMBL/GenBank/DDBJ databases">
        <title>Conoideocrella luteorostrata (Hypocreales: Clavicipitaceae), a potential biocontrol fungus for elongate hemlock scale in United States Christmas tree production areas.</title>
        <authorList>
            <person name="Barrett H."/>
            <person name="Lovett B."/>
            <person name="Macias A.M."/>
            <person name="Stajich J.E."/>
            <person name="Kasson M.T."/>
        </authorList>
    </citation>
    <scope>NUCLEOTIDE SEQUENCE</scope>
    <source>
        <strain evidence="3">ARSEF 14590</strain>
    </source>
</reference>
<evidence type="ECO:0000256" key="1">
    <source>
        <dbReference type="SAM" id="MobiDB-lite"/>
    </source>
</evidence>
<dbReference type="SUPFAM" id="SSF57667">
    <property type="entry name" value="beta-beta-alpha zinc fingers"/>
    <property type="match status" value="1"/>
</dbReference>
<feature type="domain" description="C2H2-type" evidence="2">
    <location>
        <begin position="381"/>
        <end position="406"/>
    </location>
</feature>
<dbReference type="PANTHER" id="PTHR46179:SF19">
    <property type="entry name" value="C2H2 FINGER DOMAIN TRANSCRIPTION FACTOR (EUROFUNG)-RELATED"/>
    <property type="match status" value="1"/>
</dbReference>
<name>A0AAJ0D0E7_9HYPO</name>
<feature type="region of interest" description="Disordered" evidence="1">
    <location>
        <begin position="337"/>
        <end position="369"/>
    </location>
</feature>
<dbReference type="EMBL" id="JASWJB010000010">
    <property type="protein sequence ID" value="KAK2612950.1"/>
    <property type="molecule type" value="Genomic_DNA"/>
</dbReference>
<protein>
    <recommendedName>
        <fullName evidence="2">C2H2-type domain-containing protein</fullName>
    </recommendedName>
</protein>
<feature type="compositionally biased region" description="Basic and acidic residues" evidence="1">
    <location>
        <begin position="473"/>
        <end position="482"/>
    </location>
</feature>
<dbReference type="GO" id="GO:0006357">
    <property type="term" value="P:regulation of transcription by RNA polymerase II"/>
    <property type="evidence" value="ECO:0007669"/>
    <property type="project" value="TreeGrafter"/>
</dbReference>
<feature type="region of interest" description="Disordered" evidence="1">
    <location>
        <begin position="105"/>
        <end position="143"/>
    </location>
</feature>